<keyword evidence="4" id="KW-0862">Zinc</keyword>
<dbReference type="SUPFAM" id="SSF57903">
    <property type="entry name" value="FYVE/PHD zinc finger"/>
    <property type="match status" value="2"/>
</dbReference>
<dbReference type="PROSITE" id="PS50016">
    <property type="entry name" value="ZF_PHD_2"/>
    <property type="match status" value="1"/>
</dbReference>
<gene>
    <name evidence="9" type="ORF">G2W53_037814</name>
</gene>
<evidence type="ECO:0000256" key="6">
    <source>
        <dbReference type="PROSITE-ProRule" id="PRU00146"/>
    </source>
</evidence>
<comment type="subcellular location">
    <subcellularLocation>
        <location evidence="1">Nucleus</location>
    </subcellularLocation>
</comment>
<feature type="compositionally biased region" description="Polar residues" evidence="7">
    <location>
        <begin position="489"/>
        <end position="506"/>
    </location>
</feature>
<dbReference type="OrthoDB" id="1903104at2759"/>
<dbReference type="SMART" id="SM00249">
    <property type="entry name" value="PHD"/>
    <property type="match status" value="2"/>
</dbReference>
<sequence length="966" mass="106091">MANGKDSDEFVVLSRVRTGLKREFAFAMKAQSEICGSLGRTRASKNRNGVQDSPSTKRSKKSGSSGAKNDEQNGPKPVSKDVVEPINFEEVKGKEVKAVDDMDDVMSEEEAKSDVVDLSGDDEPKNLVGESMANREPMDEAAVPICEEEPKSDVVENVSDDEPKSSPMLESSKEGSMNDMGQAICQVADKENQSNEENLQKPLTSNILMSGETCSSKAKGIDETTPASVNGDFKAKALMEKPPRRFTRSVLKQKGDDSKPSSDGENVSDKAIGIGDDVNRESENGSLITTPTQVKMSKKGSLKKFPTKLKDLLATGIIEGLPVKYVRGVKARRPGEAGLRGEIRGSGIVCYCETCNGVEVVTPTVFELHAGSANKRPPEYIYLENGNTLRDVMNTCSNVSLEVLEEAVQKVLGGFIMKKSAICLKCRVSISKAGKGLSRLLCDTCMELKESHPTPIQKTETSNRCASPEDTPRYFSCPKSPEPAVIPKSLNSGMKHSTSRGKSQGRITKKDLRLHKLVFEEDVLPDGTEVAYYARGQKLLAGYKKGYGIVCSCCDSEVSPSQFEAHAGWASRRKPYLHIYTSNGVSLHELSISLSKGRRFSTNENDDLCSICSDGGDLLCCDGCPRAFHIDCVPLPCVPTGIWYCKYCQNLFQKDKYVEHNLNALAAGRIAGIDPLEQINQRCIRVVKSVEVDQGGCALCRGHGFSKSFGPRTVIICDQCEREYHVGCLKDHNMQNLEELPEGNWFCCTDCSQIHSALLNLVSSGEENLPDSLLSMIQKKHEEKGLEIGTGLDIKWRILNWKLASSDETRQLLSKAVAIFHERFDPIVDSTSGRDFIPTMLYGRNIKGQDFGGMYCAVLTVNQVVVSAGVFRIFGAEVAELPLVATITDCQGQGYFQSLFSCIERLLGTLNVKQFVLPAAEEAESIWTSKFGFSKLDQEEINNYKKYYHMMIFQGTSVLRKAVPAP</sequence>
<dbReference type="GO" id="GO:0008270">
    <property type="term" value="F:zinc ion binding"/>
    <property type="evidence" value="ECO:0007669"/>
    <property type="project" value="UniProtKB-KW"/>
</dbReference>
<dbReference type="GO" id="GO:0000977">
    <property type="term" value="F:RNA polymerase II transcription regulatory region sequence-specific DNA binding"/>
    <property type="evidence" value="ECO:0007669"/>
    <property type="project" value="TreeGrafter"/>
</dbReference>
<evidence type="ECO:0000256" key="2">
    <source>
        <dbReference type="ARBA" id="ARBA00022723"/>
    </source>
</evidence>
<feature type="region of interest" description="Disordered" evidence="7">
    <location>
        <begin position="486"/>
        <end position="506"/>
    </location>
</feature>
<evidence type="ECO:0000313" key="9">
    <source>
        <dbReference type="EMBL" id="KAF7805653.1"/>
    </source>
</evidence>
<dbReference type="InterPro" id="IPR056511">
    <property type="entry name" value="IDM1_C"/>
</dbReference>
<evidence type="ECO:0000313" key="10">
    <source>
        <dbReference type="Proteomes" id="UP000634136"/>
    </source>
</evidence>
<dbReference type="InterPro" id="IPR032308">
    <property type="entry name" value="TDBD"/>
</dbReference>
<comment type="caution">
    <text evidence="9">The sequence shown here is derived from an EMBL/GenBank/DDBJ whole genome shotgun (WGS) entry which is preliminary data.</text>
</comment>
<dbReference type="GO" id="GO:0003682">
    <property type="term" value="F:chromatin binding"/>
    <property type="evidence" value="ECO:0007669"/>
    <property type="project" value="TreeGrafter"/>
</dbReference>
<dbReference type="InterPro" id="IPR019787">
    <property type="entry name" value="Znf_PHD-finger"/>
</dbReference>
<feature type="domain" description="PHD-type" evidence="8">
    <location>
        <begin position="606"/>
        <end position="651"/>
    </location>
</feature>
<evidence type="ECO:0000256" key="1">
    <source>
        <dbReference type="ARBA" id="ARBA00004123"/>
    </source>
</evidence>
<keyword evidence="5" id="KW-0539">Nucleus</keyword>
<dbReference type="Gene3D" id="3.30.40.10">
    <property type="entry name" value="Zinc/RING finger domain, C3HC4 (zinc finger)"/>
    <property type="match status" value="2"/>
</dbReference>
<dbReference type="AlphaFoldDB" id="A0A834W1F8"/>
<dbReference type="PANTHER" id="PTHR47025:SF2">
    <property type="entry name" value="AUTOIMMUNE REGULATOR"/>
    <property type="match status" value="1"/>
</dbReference>
<feature type="compositionally biased region" description="Basic and acidic residues" evidence="7">
    <location>
        <begin position="68"/>
        <end position="100"/>
    </location>
</feature>
<evidence type="ECO:0000259" key="8">
    <source>
        <dbReference type="PROSITE" id="PS50016"/>
    </source>
</evidence>
<keyword evidence="2" id="KW-0479">Metal-binding</keyword>
<evidence type="ECO:0000256" key="5">
    <source>
        <dbReference type="ARBA" id="ARBA00023242"/>
    </source>
</evidence>
<dbReference type="Pfam" id="PF23209">
    <property type="entry name" value="IDM1_C"/>
    <property type="match status" value="1"/>
</dbReference>
<keyword evidence="3 6" id="KW-0863">Zinc-finger</keyword>
<organism evidence="9 10">
    <name type="scientific">Senna tora</name>
    <dbReference type="NCBI Taxonomy" id="362788"/>
    <lineage>
        <taxon>Eukaryota</taxon>
        <taxon>Viridiplantae</taxon>
        <taxon>Streptophyta</taxon>
        <taxon>Embryophyta</taxon>
        <taxon>Tracheophyta</taxon>
        <taxon>Spermatophyta</taxon>
        <taxon>Magnoliopsida</taxon>
        <taxon>eudicotyledons</taxon>
        <taxon>Gunneridae</taxon>
        <taxon>Pentapetalae</taxon>
        <taxon>rosids</taxon>
        <taxon>fabids</taxon>
        <taxon>Fabales</taxon>
        <taxon>Fabaceae</taxon>
        <taxon>Caesalpinioideae</taxon>
        <taxon>Cassia clade</taxon>
        <taxon>Senna</taxon>
    </lineage>
</organism>
<dbReference type="Proteomes" id="UP000634136">
    <property type="component" value="Unassembled WGS sequence"/>
</dbReference>
<dbReference type="FunFam" id="3.30.40.10:FF:000494">
    <property type="entry name" value="Acyl-CoA N-acyltransferase with RING/FYVE/PHD-type zinc finger domain"/>
    <property type="match status" value="1"/>
</dbReference>
<dbReference type="InterPro" id="IPR019786">
    <property type="entry name" value="Zinc_finger_PHD-type_CS"/>
</dbReference>
<dbReference type="InterPro" id="IPR059153">
    <property type="entry name" value="NSD_PHD-1st"/>
</dbReference>
<dbReference type="CDD" id="cd15539">
    <property type="entry name" value="PHD1_AIRE"/>
    <property type="match status" value="1"/>
</dbReference>
<dbReference type="PROSITE" id="PS01359">
    <property type="entry name" value="ZF_PHD_1"/>
    <property type="match status" value="1"/>
</dbReference>
<dbReference type="InterPro" id="IPR013083">
    <property type="entry name" value="Znf_RING/FYVE/PHD"/>
</dbReference>
<proteinExistence type="predicted"/>
<dbReference type="Gene3D" id="3.40.630.30">
    <property type="match status" value="1"/>
</dbReference>
<dbReference type="SUPFAM" id="SSF55729">
    <property type="entry name" value="Acyl-CoA N-acyltransferases (Nat)"/>
    <property type="match status" value="1"/>
</dbReference>
<dbReference type="GO" id="GO:0045944">
    <property type="term" value="P:positive regulation of transcription by RNA polymerase II"/>
    <property type="evidence" value="ECO:0007669"/>
    <property type="project" value="TreeGrafter"/>
</dbReference>
<dbReference type="FunFam" id="3.40.630.30:FF:000073">
    <property type="entry name" value="PHD finger family protein"/>
    <property type="match status" value="1"/>
</dbReference>
<dbReference type="Pfam" id="PF23011">
    <property type="entry name" value="PHD-1st_NSD"/>
    <property type="match status" value="1"/>
</dbReference>
<evidence type="ECO:0000256" key="7">
    <source>
        <dbReference type="SAM" id="MobiDB-lite"/>
    </source>
</evidence>
<dbReference type="InterPro" id="IPR016181">
    <property type="entry name" value="Acyl_CoA_acyltransferase"/>
</dbReference>
<dbReference type="EMBL" id="JAAIUW010000012">
    <property type="protein sequence ID" value="KAF7805653.1"/>
    <property type="molecule type" value="Genomic_DNA"/>
</dbReference>
<dbReference type="PANTHER" id="PTHR47025">
    <property type="entry name" value="AUTOIMMUNE REGULATOR"/>
    <property type="match status" value="1"/>
</dbReference>
<protein>
    <submittedName>
        <fullName evidence="9">Autoimmune regulator</fullName>
    </submittedName>
</protein>
<name>A0A834W1F8_9FABA</name>
<evidence type="ECO:0000256" key="4">
    <source>
        <dbReference type="ARBA" id="ARBA00022833"/>
    </source>
</evidence>
<dbReference type="Pfam" id="PF16135">
    <property type="entry name" value="TDBD"/>
    <property type="match status" value="2"/>
</dbReference>
<accession>A0A834W1F8</accession>
<feature type="region of interest" description="Disordered" evidence="7">
    <location>
        <begin position="239"/>
        <end position="286"/>
    </location>
</feature>
<dbReference type="InterPro" id="IPR011011">
    <property type="entry name" value="Znf_FYVE_PHD"/>
</dbReference>
<reference evidence="9" key="1">
    <citation type="submission" date="2020-09" db="EMBL/GenBank/DDBJ databases">
        <title>Genome-Enabled Discovery of Anthraquinone Biosynthesis in Senna tora.</title>
        <authorList>
            <person name="Kang S.-H."/>
            <person name="Pandey R.P."/>
            <person name="Lee C.-M."/>
            <person name="Sim J.-S."/>
            <person name="Jeong J.-T."/>
            <person name="Choi B.-S."/>
            <person name="Jung M."/>
            <person name="Ginzburg D."/>
            <person name="Zhao K."/>
            <person name="Won S.Y."/>
            <person name="Oh T.-J."/>
            <person name="Yu Y."/>
            <person name="Kim N.-H."/>
            <person name="Lee O.R."/>
            <person name="Lee T.-H."/>
            <person name="Bashyal P."/>
            <person name="Kim T.-S."/>
            <person name="Lee W.-H."/>
            <person name="Kawkins C."/>
            <person name="Kim C.-K."/>
            <person name="Kim J.S."/>
            <person name="Ahn B.O."/>
            <person name="Rhee S.Y."/>
            <person name="Sohng J.K."/>
        </authorList>
    </citation>
    <scope>NUCLEOTIDE SEQUENCE</scope>
    <source>
        <tissue evidence="9">Leaf</tissue>
    </source>
</reference>
<dbReference type="GO" id="GO:0042393">
    <property type="term" value="F:histone binding"/>
    <property type="evidence" value="ECO:0007669"/>
    <property type="project" value="TreeGrafter"/>
</dbReference>
<feature type="compositionally biased region" description="Basic and acidic residues" evidence="7">
    <location>
        <begin position="253"/>
        <end position="262"/>
    </location>
</feature>
<evidence type="ECO:0000256" key="3">
    <source>
        <dbReference type="ARBA" id="ARBA00022771"/>
    </source>
</evidence>
<feature type="region of interest" description="Disordered" evidence="7">
    <location>
        <begin position="35"/>
        <end position="178"/>
    </location>
</feature>
<keyword evidence="10" id="KW-1185">Reference proteome</keyword>
<dbReference type="InterPro" id="IPR001965">
    <property type="entry name" value="Znf_PHD"/>
</dbReference>
<dbReference type="GO" id="GO:0005634">
    <property type="term" value="C:nucleus"/>
    <property type="evidence" value="ECO:0007669"/>
    <property type="project" value="UniProtKB-SubCell"/>
</dbReference>